<dbReference type="GO" id="GO:0043165">
    <property type="term" value="P:Gram-negative-bacterium-type cell outer membrane assembly"/>
    <property type="evidence" value="ECO:0007669"/>
    <property type="project" value="UniProtKB-UniRule"/>
</dbReference>
<evidence type="ECO:0000313" key="8">
    <source>
        <dbReference type="Proteomes" id="UP000202440"/>
    </source>
</evidence>
<keyword evidence="3 4" id="KW-0574">Periplasm</keyword>
<dbReference type="EMBL" id="CP022530">
    <property type="protein sequence ID" value="ASP38745.1"/>
    <property type="molecule type" value="Genomic_DNA"/>
</dbReference>
<comment type="subunit">
    <text evidence="4">Component of the lipopolysaccharide transport and assembly complex.</text>
</comment>
<evidence type="ECO:0000256" key="5">
    <source>
        <dbReference type="SAM" id="MobiDB-lite"/>
    </source>
</evidence>
<evidence type="ECO:0000256" key="4">
    <source>
        <dbReference type="HAMAP-Rule" id="MF_01914"/>
    </source>
</evidence>
<dbReference type="InterPro" id="IPR014340">
    <property type="entry name" value="LptA"/>
</dbReference>
<evidence type="ECO:0000256" key="2">
    <source>
        <dbReference type="ARBA" id="ARBA00022729"/>
    </source>
</evidence>
<dbReference type="GO" id="GO:0030288">
    <property type="term" value="C:outer membrane-bounded periplasmic space"/>
    <property type="evidence" value="ECO:0007669"/>
    <property type="project" value="TreeGrafter"/>
</dbReference>
<dbReference type="GO" id="GO:0017089">
    <property type="term" value="F:glycolipid transfer activity"/>
    <property type="evidence" value="ECO:0007669"/>
    <property type="project" value="TreeGrafter"/>
</dbReference>
<comment type="similarity">
    <text evidence="4">Belongs to the LptA family.</text>
</comment>
<feature type="compositionally biased region" description="Polar residues" evidence="5">
    <location>
        <begin position="207"/>
        <end position="217"/>
    </location>
</feature>
<keyword evidence="2 4" id="KW-0732">Signal</keyword>
<dbReference type="InterPro" id="IPR052037">
    <property type="entry name" value="LPS_export_LptA"/>
</dbReference>
<sequence length="217" mass="23547" precursor="true">MIRLISSALLLLLASCSLALEQDWQQPVTILSDHAELDRKTGMVMYEGNVTLTQGTLRIEAEQLLLFRNGELLERVTARGTPARYEQIISTGDTPTRARGERIDYLAQKREILIEGGARLEQDGNLFSGEQIRYDMLRDTISAQGGEKTPGDDGSQRIKVVIQPQTSTATDSSATENSTAAPEASDDTSANSEPQQAPAPATAPTTDVDSINENPES</sequence>
<dbReference type="AlphaFoldDB" id="A0A222FI72"/>
<dbReference type="PANTHER" id="PTHR36504:SF1">
    <property type="entry name" value="LIPOPOLYSACCHARIDE EXPORT SYSTEM PROTEIN LPTA"/>
    <property type="match status" value="1"/>
</dbReference>
<keyword evidence="8" id="KW-1185">Reference proteome</keyword>
<dbReference type="KEGG" id="bsan:CHH28_08645"/>
<accession>A0A222FI72</accession>
<dbReference type="Gene3D" id="2.60.450.10">
    <property type="entry name" value="Lipopolysaccharide (LPS) transport protein A like domain"/>
    <property type="match status" value="1"/>
</dbReference>
<dbReference type="Proteomes" id="UP000202440">
    <property type="component" value="Chromosome"/>
</dbReference>
<reference evidence="7 8" key="1">
    <citation type="submission" date="2017-07" db="EMBL/GenBank/DDBJ databases">
        <title>Annotated genome sequence of Bacterioplanes sanyensis isolated from Red Sea.</title>
        <authorList>
            <person name="Rehman Z.U."/>
        </authorList>
    </citation>
    <scope>NUCLEOTIDE SEQUENCE [LARGE SCALE GENOMIC DNA]</scope>
    <source>
        <strain evidence="7 8">NV9</strain>
    </source>
</reference>
<evidence type="ECO:0000256" key="1">
    <source>
        <dbReference type="ARBA" id="ARBA00022448"/>
    </source>
</evidence>
<dbReference type="Pfam" id="PF03968">
    <property type="entry name" value="LptD_N"/>
    <property type="match status" value="1"/>
</dbReference>
<evidence type="ECO:0000256" key="3">
    <source>
        <dbReference type="ARBA" id="ARBA00022764"/>
    </source>
</evidence>
<feature type="compositionally biased region" description="Polar residues" evidence="5">
    <location>
        <begin position="164"/>
        <end position="180"/>
    </location>
</feature>
<dbReference type="GO" id="GO:0009279">
    <property type="term" value="C:cell outer membrane"/>
    <property type="evidence" value="ECO:0007669"/>
    <property type="project" value="TreeGrafter"/>
</dbReference>
<keyword evidence="1 4" id="KW-0813">Transport</keyword>
<feature type="region of interest" description="Disordered" evidence="5">
    <location>
        <begin position="164"/>
        <end position="217"/>
    </location>
</feature>
<proteinExistence type="inferred from homology"/>
<dbReference type="NCBIfam" id="TIGR03002">
    <property type="entry name" value="outer_YhbN_LptA"/>
    <property type="match status" value="1"/>
</dbReference>
<name>A0A222FI72_9GAMM</name>
<dbReference type="PROSITE" id="PS51257">
    <property type="entry name" value="PROKAR_LIPOPROTEIN"/>
    <property type="match status" value="1"/>
</dbReference>
<dbReference type="RefSeq" id="WP_094059931.1">
    <property type="nucleotide sequence ID" value="NZ_CP022530.1"/>
</dbReference>
<dbReference type="GO" id="GO:0001530">
    <property type="term" value="F:lipopolysaccharide binding"/>
    <property type="evidence" value="ECO:0007669"/>
    <property type="project" value="InterPro"/>
</dbReference>
<dbReference type="InterPro" id="IPR005653">
    <property type="entry name" value="OstA-like_N"/>
</dbReference>
<feature type="signal peptide" evidence="4">
    <location>
        <begin position="1"/>
        <end position="19"/>
    </location>
</feature>
<dbReference type="OrthoDB" id="9795964at2"/>
<evidence type="ECO:0000313" key="7">
    <source>
        <dbReference type="EMBL" id="ASP38745.1"/>
    </source>
</evidence>
<feature type="chain" id="PRO_5013416999" description="Lipopolysaccharide export system protein LptA" evidence="4">
    <location>
        <begin position="20"/>
        <end position="217"/>
    </location>
</feature>
<comment type="function">
    <text evidence="4">Involved in the assembly of lipopolysaccharide (LPS). Required for the translocation of LPS from the inner membrane to the outer membrane. May form a bridge between the inner membrane and the outer membrane, via interactions with LptC and LptD, thereby facilitating LPS transfer across the periplasm.</text>
</comment>
<feature type="domain" description="Organic solvent tolerance-like N-terminal" evidence="6">
    <location>
        <begin position="30"/>
        <end position="137"/>
    </location>
</feature>
<feature type="compositionally biased region" description="Low complexity" evidence="5">
    <location>
        <begin position="194"/>
        <end position="206"/>
    </location>
</feature>
<comment type="subcellular location">
    <subcellularLocation>
        <location evidence="4">Periplasm</location>
    </subcellularLocation>
</comment>
<dbReference type="PANTHER" id="PTHR36504">
    <property type="entry name" value="LIPOPOLYSACCHARIDE EXPORT SYSTEM PROTEIN LPTA"/>
    <property type="match status" value="1"/>
</dbReference>
<gene>
    <name evidence="4 7" type="primary">lptA</name>
    <name evidence="7" type="ORF">CHH28_08645</name>
</gene>
<evidence type="ECO:0000259" key="6">
    <source>
        <dbReference type="Pfam" id="PF03968"/>
    </source>
</evidence>
<organism evidence="7 8">
    <name type="scientific">Bacterioplanes sanyensis</name>
    <dbReference type="NCBI Taxonomy" id="1249553"/>
    <lineage>
        <taxon>Bacteria</taxon>
        <taxon>Pseudomonadati</taxon>
        <taxon>Pseudomonadota</taxon>
        <taxon>Gammaproteobacteria</taxon>
        <taxon>Oceanospirillales</taxon>
        <taxon>Oceanospirillaceae</taxon>
        <taxon>Bacterioplanes</taxon>
    </lineage>
</organism>
<protein>
    <recommendedName>
        <fullName evidence="4">Lipopolysaccharide export system protein LptA</fullName>
    </recommendedName>
</protein>
<dbReference type="GO" id="GO:0015920">
    <property type="term" value="P:lipopolysaccharide transport"/>
    <property type="evidence" value="ECO:0007669"/>
    <property type="project" value="UniProtKB-UniRule"/>
</dbReference>
<dbReference type="HAMAP" id="MF_01914">
    <property type="entry name" value="LPS_assembly_LptA"/>
    <property type="match status" value="1"/>
</dbReference>